<accession>A0AAT9GDL1</accession>
<organism evidence="2">
    <name type="scientific">Wolbachia endosymbiont of Sergentomyia squamirostris</name>
    <dbReference type="NCBI Taxonomy" id="3113640"/>
    <lineage>
        <taxon>Bacteria</taxon>
        <taxon>Pseudomonadati</taxon>
        <taxon>Pseudomonadota</taxon>
        <taxon>Alphaproteobacteria</taxon>
        <taxon>Rickettsiales</taxon>
        <taxon>Anaplasmataceae</taxon>
        <taxon>Wolbachieae</taxon>
        <taxon>Wolbachia</taxon>
    </lineage>
</organism>
<reference evidence="2" key="1">
    <citation type="submission" date="2024-01" db="EMBL/GenBank/DDBJ databases">
        <title>Sequencing the genomes of a sandfly, Sergentomyia squamirostris, and its two endosymbionts.</title>
        <authorList>
            <person name="Itokawa K."/>
            <person name="Sanjoba C."/>
        </authorList>
    </citation>
    <scope>NUCLEOTIDE SEQUENCE</scope>
    <source>
        <strain evidence="2">WSSQ</strain>
    </source>
</reference>
<feature type="compositionally biased region" description="Polar residues" evidence="1">
    <location>
        <begin position="10"/>
        <end position="24"/>
    </location>
</feature>
<gene>
    <name evidence="2" type="ORF">DMENIID0003_10090</name>
</gene>
<sequence length="216" mass="22894">MHGSVEKSTVKLTSYEQTGDNSKITLKDPPSPEEAGNAISSVLNVVPRVQGMSHEESDDEEVDPTYASVNRQKDGDGAPPILPKAPGLQDKEDKNLFGLSTEVLPPSLEETKGETHDWVSQTASLGLGGLSGNGSEEHIYAAIDPNAKSSKKSLDSGIGGQNSKDDLGASSNTLPSYKSKDDSEESLSLNSDIGSTTNKKTDSCQEQSMPCSRRVL</sequence>
<evidence type="ECO:0000313" key="2">
    <source>
        <dbReference type="EMBL" id="BFD47935.1"/>
    </source>
</evidence>
<feature type="compositionally biased region" description="Polar residues" evidence="1">
    <location>
        <begin position="192"/>
        <end position="210"/>
    </location>
</feature>
<dbReference type="AlphaFoldDB" id="A0AAT9GDL1"/>
<protein>
    <submittedName>
        <fullName evidence="2">Uncharacterized protein</fullName>
    </submittedName>
</protein>
<evidence type="ECO:0000256" key="1">
    <source>
        <dbReference type="SAM" id="MobiDB-lite"/>
    </source>
</evidence>
<dbReference type="EMBL" id="AP029172">
    <property type="protein sequence ID" value="BFD47935.1"/>
    <property type="molecule type" value="Genomic_DNA"/>
</dbReference>
<proteinExistence type="predicted"/>
<feature type="region of interest" description="Disordered" evidence="1">
    <location>
        <begin position="1"/>
        <end position="216"/>
    </location>
</feature>
<name>A0AAT9GDL1_9RICK</name>